<dbReference type="CTD" id="6753348"/>
<evidence type="ECO:0000256" key="2">
    <source>
        <dbReference type="ARBA" id="ARBA00001947"/>
    </source>
</evidence>
<gene>
    <name evidence="17" type="ORF">TRIADDRAFT_23924</name>
</gene>
<keyword evidence="18" id="KW-1185">Reference proteome</keyword>
<dbReference type="KEGG" id="tad:TRIADDRAFT_23924"/>
<evidence type="ECO:0000256" key="13">
    <source>
        <dbReference type="ARBA" id="ARBA00050428"/>
    </source>
</evidence>
<dbReference type="Proteomes" id="UP000009022">
    <property type="component" value="Unassembled WGS sequence"/>
</dbReference>
<evidence type="ECO:0000256" key="12">
    <source>
        <dbReference type="ARBA" id="ARBA00031713"/>
    </source>
</evidence>
<dbReference type="AlphaFoldDB" id="B3RW24"/>
<dbReference type="RefSeq" id="XP_002111628.1">
    <property type="nucleotide sequence ID" value="XM_002111592.1"/>
</dbReference>
<evidence type="ECO:0000256" key="8">
    <source>
        <dbReference type="ARBA" id="ARBA00022723"/>
    </source>
</evidence>
<evidence type="ECO:0000256" key="4">
    <source>
        <dbReference type="ARBA" id="ARBA00012700"/>
    </source>
</evidence>
<evidence type="ECO:0000256" key="9">
    <source>
        <dbReference type="ARBA" id="ARBA00022737"/>
    </source>
</evidence>
<evidence type="ECO:0000256" key="1">
    <source>
        <dbReference type="ARBA" id="ARBA00001946"/>
    </source>
</evidence>
<dbReference type="GeneID" id="6753348"/>
<dbReference type="CDD" id="cd02895">
    <property type="entry name" value="GGTase-I"/>
    <property type="match status" value="1"/>
</dbReference>
<dbReference type="EC" id="2.5.1.59" evidence="4"/>
<accession>B3RW24</accession>
<comment type="catalytic activity">
    <reaction evidence="13">
        <text>geranylgeranyl diphosphate + L-cysteinyl-[protein] = S-geranylgeranyl-L-cysteinyl-[protein] + diphosphate</text>
        <dbReference type="Rhea" id="RHEA:21240"/>
        <dbReference type="Rhea" id="RHEA-COMP:10131"/>
        <dbReference type="Rhea" id="RHEA-COMP:11537"/>
        <dbReference type="ChEBI" id="CHEBI:29950"/>
        <dbReference type="ChEBI" id="CHEBI:33019"/>
        <dbReference type="ChEBI" id="CHEBI:57533"/>
        <dbReference type="ChEBI" id="CHEBI:86021"/>
        <dbReference type="EC" id="2.5.1.59"/>
    </reaction>
</comment>
<keyword evidence="7" id="KW-0808">Transferase</keyword>
<evidence type="ECO:0000256" key="5">
    <source>
        <dbReference type="ARBA" id="ARBA00020603"/>
    </source>
</evidence>
<dbReference type="HOGENOM" id="CLU_028946_2_2_1"/>
<evidence type="ECO:0000259" key="16">
    <source>
        <dbReference type="Pfam" id="PF00432"/>
    </source>
</evidence>
<keyword evidence="8" id="KW-0479">Metal-binding</keyword>
<dbReference type="eggNOG" id="KOG0367">
    <property type="taxonomic scope" value="Eukaryota"/>
</dbReference>
<dbReference type="InParanoid" id="B3RW24"/>
<dbReference type="PhylomeDB" id="B3RW24"/>
<keyword evidence="10" id="KW-0862">Zinc</keyword>
<dbReference type="PANTHER" id="PTHR11774:SF4">
    <property type="entry name" value="GERANYLGERANYL TRANSFERASE TYPE-1 SUBUNIT BETA"/>
    <property type="match status" value="1"/>
</dbReference>
<dbReference type="FunFam" id="1.50.10.20:FF:000005">
    <property type="entry name" value="Geranylgeranyl transferase type-1 subunit beta"/>
    <property type="match status" value="1"/>
</dbReference>
<keyword evidence="6" id="KW-0637">Prenyltransferase</keyword>
<proteinExistence type="inferred from homology"/>
<protein>
    <recommendedName>
        <fullName evidence="5">Geranylgeranyl transferase type-1 subunit beta</fullName>
        <ecNumber evidence="4">2.5.1.59</ecNumber>
    </recommendedName>
    <alternativeName>
        <fullName evidence="12">Geranylgeranyl transferase type I subunit beta</fullName>
    </alternativeName>
    <alternativeName>
        <fullName evidence="15">Type I protein geranyl-geranyltransferase subunit beta</fullName>
    </alternativeName>
</protein>
<dbReference type="SUPFAM" id="SSF48239">
    <property type="entry name" value="Terpenoid cyclases/Protein prenyltransferases"/>
    <property type="match status" value="1"/>
</dbReference>
<evidence type="ECO:0000313" key="18">
    <source>
        <dbReference type="Proteomes" id="UP000009022"/>
    </source>
</evidence>
<dbReference type="GO" id="GO:0004662">
    <property type="term" value="F:CAAX-protein geranylgeranyltransferase activity"/>
    <property type="evidence" value="ECO:0007669"/>
    <property type="project" value="UniProtKB-EC"/>
</dbReference>
<dbReference type="EMBL" id="DS985244">
    <property type="protein sequence ID" value="EDV25595.1"/>
    <property type="molecule type" value="Genomic_DNA"/>
</dbReference>
<dbReference type="PANTHER" id="PTHR11774">
    <property type="entry name" value="GERANYLGERANYL TRANSFERASE TYPE BETA SUBUNIT"/>
    <property type="match status" value="1"/>
</dbReference>
<dbReference type="InterPro" id="IPR045089">
    <property type="entry name" value="PGGT1B-like"/>
</dbReference>
<evidence type="ECO:0000256" key="10">
    <source>
        <dbReference type="ARBA" id="ARBA00022833"/>
    </source>
</evidence>
<sequence length="347" mass="39126">MDRLEENPNAFLRSKHINYFKRTLNVLPPECEKLDPTRLSLVFFALSGLDVLNAIDTISQSLKEDIIEWIYSLQVSPNSKGSNLLQCGFRGSTDIHMEDNMPFYNGHIAMTYVALNCLLILGDDLSRVNKDGIASGLKALQLDNGCFAATLNGSEDDMRFIYCACCVSYMINDWRGVNKDKAVGYILSSITYDGGISQGPELESHAGSTFCAVASLQLMDCLDTYLADKKKEMLKRWLVNRQINGFQGRPNKLQDTCYSFWVGAALKILDAYDYIDFECQRQYLLSTQSQYTGGFSKWIDTLPDPLHSYFGICGLSLARNFDLLEIHPALNITIRAYQHLRMILDSS</sequence>
<feature type="domain" description="Prenyltransferase alpha-alpha toroid" evidence="16">
    <location>
        <begin position="11"/>
        <end position="332"/>
    </location>
</feature>
<dbReference type="Gene3D" id="1.50.10.20">
    <property type="match status" value="1"/>
</dbReference>
<dbReference type="InterPro" id="IPR001330">
    <property type="entry name" value="Prenyltrans"/>
</dbReference>
<comment type="cofactor">
    <cofactor evidence="2">
        <name>Zn(2+)</name>
        <dbReference type="ChEBI" id="CHEBI:29105"/>
    </cofactor>
</comment>
<dbReference type="Pfam" id="PF00432">
    <property type="entry name" value="Prenyltrans"/>
    <property type="match status" value="1"/>
</dbReference>
<keyword evidence="11" id="KW-0460">Magnesium</keyword>
<name>B3RW24_TRIAD</name>
<dbReference type="STRING" id="10228.B3RW24"/>
<dbReference type="GO" id="GO:0005953">
    <property type="term" value="C:CAAX-protein geranylgeranyltransferase complex"/>
    <property type="evidence" value="ECO:0000318"/>
    <property type="project" value="GO_Central"/>
</dbReference>
<keyword evidence="9" id="KW-0677">Repeat</keyword>
<evidence type="ECO:0000256" key="3">
    <source>
        <dbReference type="ARBA" id="ARBA00010497"/>
    </source>
</evidence>
<dbReference type="InterPro" id="IPR041960">
    <property type="entry name" value="GGTase_I_beta"/>
</dbReference>
<dbReference type="InterPro" id="IPR008930">
    <property type="entry name" value="Terpenoid_cyclase/PrenylTrfase"/>
</dbReference>
<comment type="subunit">
    <text evidence="14">Heterodimer of FNTA and PGGT1B. PGGT1B mediates interaction with substrate peptides.</text>
</comment>
<evidence type="ECO:0000256" key="15">
    <source>
        <dbReference type="ARBA" id="ARBA00078363"/>
    </source>
</evidence>
<dbReference type="GO" id="GO:0046872">
    <property type="term" value="F:metal ion binding"/>
    <property type="evidence" value="ECO:0007669"/>
    <property type="project" value="UniProtKB-KW"/>
</dbReference>
<comment type="similarity">
    <text evidence="3">Belongs to the protein prenyltransferase subunit beta family.</text>
</comment>
<comment type="cofactor">
    <cofactor evidence="1">
        <name>Mg(2+)</name>
        <dbReference type="ChEBI" id="CHEBI:18420"/>
    </cofactor>
</comment>
<evidence type="ECO:0000256" key="7">
    <source>
        <dbReference type="ARBA" id="ARBA00022679"/>
    </source>
</evidence>
<reference evidence="17 18" key="1">
    <citation type="journal article" date="2008" name="Nature">
        <title>The Trichoplax genome and the nature of placozoans.</title>
        <authorList>
            <person name="Srivastava M."/>
            <person name="Begovic E."/>
            <person name="Chapman J."/>
            <person name="Putnam N.H."/>
            <person name="Hellsten U."/>
            <person name="Kawashima T."/>
            <person name="Kuo A."/>
            <person name="Mitros T."/>
            <person name="Salamov A."/>
            <person name="Carpenter M.L."/>
            <person name="Signorovitch A.Y."/>
            <person name="Moreno M.A."/>
            <person name="Kamm K."/>
            <person name="Grimwood J."/>
            <person name="Schmutz J."/>
            <person name="Shapiro H."/>
            <person name="Grigoriev I.V."/>
            <person name="Buss L.W."/>
            <person name="Schierwater B."/>
            <person name="Dellaporta S.L."/>
            <person name="Rokhsar D.S."/>
        </authorList>
    </citation>
    <scope>NUCLEOTIDE SEQUENCE [LARGE SCALE GENOMIC DNA]</scope>
    <source>
        <strain evidence="17 18">Grell-BS-1999</strain>
    </source>
</reference>
<organism evidence="17 18">
    <name type="scientific">Trichoplax adhaerens</name>
    <name type="common">Trichoplax reptans</name>
    <dbReference type="NCBI Taxonomy" id="10228"/>
    <lineage>
        <taxon>Eukaryota</taxon>
        <taxon>Metazoa</taxon>
        <taxon>Placozoa</taxon>
        <taxon>Uniplacotomia</taxon>
        <taxon>Trichoplacea</taxon>
        <taxon>Trichoplacidae</taxon>
        <taxon>Trichoplax</taxon>
    </lineage>
</organism>
<evidence type="ECO:0000313" key="17">
    <source>
        <dbReference type="EMBL" id="EDV25595.1"/>
    </source>
</evidence>
<evidence type="ECO:0000256" key="6">
    <source>
        <dbReference type="ARBA" id="ARBA00022602"/>
    </source>
</evidence>
<evidence type="ECO:0000256" key="11">
    <source>
        <dbReference type="ARBA" id="ARBA00022842"/>
    </source>
</evidence>
<dbReference type="OMA" id="RWCLMRQ"/>
<evidence type="ECO:0000256" key="14">
    <source>
        <dbReference type="ARBA" id="ARBA00065714"/>
    </source>
</evidence>
<dbReference type="FunCoup" id="B3RW24">
    <property type="interactions" value="1821"/>
</dbReference>
<dbReference type="OrthoDB" id="24893at2759"/>